<dbReference type="EMBL" id="CAUJNA010000961">
    <property type="protein sequence ID" value="CAJ1382946.1"/>
    <property type="molecule type" value="Genomic_DNA"/>
</dbReference>
<dbReference type="SUPFAM" id="SSF55608">
    <property type="entry name" value="Homing endonucleases"/>
    <property type="match status" value="2"/>
</dbReference>
<gene>
    <name evidence="2" type="ORF">EVOR1521_LOCUS10191</name>
</gene>
<evidence type="ECO:0008006" key="4">
    <source>
        <dbReference type="Google" id="ProtNLM"/>
    </source>
</evidence>
<dbReference type="AlphaFoldDB" id="A0AA36I9Y9"/>
<accession>A0AA36I9Y9</accession>
<protein>
    <recommendedName>
        <fullName evidence="4">LAGLIDADG endonuclease</fullName>
    </recommendedName>
</protein>
<keyword evidence="1" id="KW-0175">Coiled coil</keyword>
<reference evidence="2" key="1">
    <citation type="submission" date="2023-08" db="EMBL/GenBank/DDBJ databases">
        <authorList>
            <person name="Chen Y."/>
            <person name="Shah S."/>
            <person name="Dougan E. K."/>
            <person name="Thang M."/>
            <person name="Chan C."/>
        </authorList>
    </citation>
    <scope>NUCLEOTIDE SEQUENCE</scope>
</reference>
<evidence type="ECO:0000256" key="1">
    <source>
        <dbReference type="SAM" id="Coils"/>
    </source>
</evidence>
<organism evidence="2 3">
    <name type="scientific">Effrenium voratum</name>
    <dbReference type="NCBI Taxonomy" id="2562239"/>
    <lineage>
        <taxon>Eukaryota</taxon>
        <taxon>Sar</taxon>
        <taxon>Alveolata</taxon>
        <taxon>Dinophyceae</taxon>
        <taxon>Suessiales</taxon>
        <taxon>Symbiodiniaceae</taxon>
        <taxon>Effrenium</taxon>
    </lineage>
</organism>
<dbReference type="Gene3D" id="3.10.28.10">
    <property type="entry name" value="Homing endonucleases"/>
    <property type="match status" value="2"/>
</dbReference>
<keyword evidence="3" id="KW-1185">Reference proteome</keyword>
<dbReference type="Proteomes" id="UP001178507">
    <property type="component" value="Unassembled WGS sequence"/>
</dbReference>
<name>A0AA36I9Y9_9DINO</name>
<evidence type="ECO:0000313" key="3">
    <source>
        <dbReference type="Proteomes" id="UP001178507"/>
    </source>
</evidence>
<evidence type="ECO:0000313" key="2">
    <source>
        <dbReference type="EMBL" id="CAJ1382946.1"/>
    </source>
</evidence>
<proteinExistence type="predicted"/>
<feature type="coiled-coil region" evidence="1">
    <location>
        <begin position="343"/>
        <end position="370"/>
    </location>
</feature>
<comment type="caution">
    <text evidence="2">The sequence shown here is derived from an EMBL/GenBank/DDBJ whole genome shotgun (WGS) entry which is preliminary data.</text>
</comment>
<sequence length="394" mass="44078">MPWLSACRPVGVLAGQRHSAFVARRSADSLQRGFQRLRALQGKLEWPRLTHFSAFGQQYELPLSKEETRLSATVSEATLQYLSGFFDGDGCVSLPRSSRTCSLIVGQVASNAEVLMRFRDVFGGAIYRASNGQGLRRPTIQWTISGPEGQKAAAALARASIVKSEQLLIALKWPSSYESRISACQELKRLKMSRLGPRDVHCTWAYVAGFFDAEGCIRLRASGAHTLEMGQRHDDVLPKIRRLLQEVCSSELVVRRTSTGFNLLSVNARDDVIVVLRRLLSSGLLQKKDQADAVLTLQHTSHRHVRDSLAAVKGNQMRYARLDFEGCERARAITAVRKRLWWLQSQGKVDKALEEQLDKLRQEHGILNLRRAYCLLRADIRMGLATGALITSHT</sequence>
<dbReference type="InterPro" id="IPR027434">
    <property type="entry name" value="Homing_endonucl"/>
</dbReference>